<name>A0ABU1I6A6_9BURK</name>
<organism evidence="2 3">
    <name type="scientific">Paracidovorax wautersii</name>
    <dbReference type="NCBI Taxonomy" id="1177982"/>
    <lineage>
        <taxon>Bacteria</taxon>
        <taxon>Pseudomonadati</taxon>
        <taxon>Pseudomonadota</taxon>
        <taxon>Betaproteobacteria</taxon>
        <taxon>Burkholderiales</taxon>
        <taxon>Comamonadaceae</taxon>
        <taxon>Paracidovorax</taxon>
    </lineage>
</organism>
<feature type="transmembrane region" description="Helical" evidence="1">
    <location>
        <begin position="25"/>
        <end position="42"/>
    </location>
</feature>
<protein>
    <recommendedName>
        <fullName evidence="4">Carbohydrate ABC transporter permease</fullName>
    </recommendedName>
</protein>
<reference evidence="2 3" key="1">
    <citation type="submission" date="2023-08" db="EMBL/GenBank/DDBJ databases">
        <title>Functional and genomic diversity of the sorghum phyllosphere microbiome.</title>
        <authorList>
            <person name="Shade A."/>
        </authorList>
    </citation>
    <scope>NUCLEOTIDE SEQUENCE [LARGE SCALE GENOMIC DNA]</scope>
    <source>
        <strain evidence="2 3">SORGH_AS_0335</strain>
    </source>
</reference>
<proteinExistence type="predicted"/>
<keyword evidence="3" id="KW-1185">Reference proteome</keyword>
<evidence type="ECO:0000256" key="1">
    <source>
        <dbReference type="SAM" id="Phobius"/>
    </source>
</evidence>
<evidence type="ECO:0008006" key="4">
    <source>
        <dbReference type="Google" id="ProtNLM"/>
    </source>
</evidence>
<gene>
    <name evidence="2" type="ORF">QE399_000429</name>
</gene>
<evidence type="ECO:0000313" key="2">
    <source>
        <dbReference type="EMBL" id="MDR6212740.1"/>
    </source>
</evidence>
<comment type="caution">
    <text evidence="2">The sequence shown here is derived from an EMBL/GenBank/DDBJ whole genome shotgun (WGS) entry which is preliminary data.</text>
</comment>
<sequence length="44" mass="4708">MNPSKNTSGAVPTSSGRNGYANHRMLWIGGIVAAFLAVAIFFPW</sequence>
<dbReference type="RefSeq" id="WP_309825709.1">
    <property type="nucleotide sequence ID" value="NZ_JAVIZX010000001.1"/>
</dbReference>
<dbReference type="EMBL" id="JAVIZX010000001">
    <property type="protein sequence ID" value="MDR6212740.1"/>
    <property type="molecule type" value="Genomic_DNA"/>
</dbReference>
<evidence type="ECO:0000313" key="3">
    <source>
        <dbReference type="Proteomes" id="UP001267710"/>
    </source>
</evidence>
<keyword evidence="1" id="KW-0472">Membrane</keyword>
<keyword evidence="1" id="KW-1133">Transmembrane helix</keyword>
<accession>A0ABU1I6A6</accession>
<keyword evidence="1" id="KW-0812">Transmembrane</keyword>
<dbReference type="Proteomes" id="UP001267710">
    <property type="component" value="Unassembled WGS sequence"/>
</dbReference>